<dbReference type="GO" id="GO:0015288">
    <property type="term" value="F:porin activity"/>
    <property type="evidence" value="ECO:0007669"/>
    <property type="project" value="TreeGrafter"/>
</dbReference>
<evidence type="ECO:0000313" key="4">
    <source>
        <dbReference type="EMBL" id="UUN98852.1"/>
    </source>
</evidence>
<evidence type="ECO:0000256" key="3">
    <source>
        <dbReference type="ARBA" id="ARBA00022729"/>
    </source>
</evidence>
<dbReference type="EMBL" id="CP092085">
    <property type="protein sequence ID" value="UUN98852.1"/>
    <property type="molecule type" value="Genomic_DNA"/>
</dbReference>
<reference evidence="4" key="1">
    <citation type="submission" date="2022-02" db="EMBL/GenBank/DDBJ databases">
        <title>Characterization of Tn125 harboring carbapenem-resistant Acinetobacter bereziniae clinical isolates.</title>
        <authorList>
            <person name="Wong N.-K."/>
            <person name="Pan Q."/>
        </authorList>
    </citation>
    <scope>NUCLEOTIDE SEQUENCE</scope>
    <source>
        <strain evidence="4">GD03393</strain>
    </source>
</reference>
<dbReference type="GO" id="GO:0016020">
    <property type="term" value="C:membrane"/>
    <property type="evidence" value="ECO:0007669"/>
    <property type="project" value="InterPro"/>
</dbReference>
<dbReference type="PANTHER" id="PTHR34596">
    <property type="entry name" value="CHITOPORIN"/>
    <property type="match status" value="1"/>
</dbReference>
<dbReference type="Proteomes" id="UP000644140">
    <property type="component" value="Chromosome"/>
</dbReference>
<organism evidence="4 5">
    <name type="scientific">Acinetobacter bereziniae</name>
    <name type="common">Acinetobacter genomosp. 10</name>
    <dbReference type="NCBI Taxonomy" id="106648"/>
    <lineage>
        <taxon>Bacteria</taxon>
        <taxon>Pseudomonadati</taxon>
        <taxon>Pseudomonadota</taxon>
        <taxon>Gammaproteobacteria</taxon>
        <taxon>Moraxellales</taxon>
        <taxon>Moraxellaceae</taxon>
        <taxon>Acinetobacter</taxon>
    </lineage>
</organism>
<dbReference type="AlphaFoldDB" id="A0A8I1AAC0"/>
<protein>
    <submittedName>
        <fullName evidence="4">OprD family porin</fullName>
    </submittedName>
</protein>
<gene>
    <name evidence="4" type="ORF">I9054_005220</name>
</gene>
<dbReference type="RefSeq" id="WP_009586817.1">
    <property type="nucleotide sequence ID" value="NZ_BKMM01000022.1"/>
</dbReference>
<evidence type="ECO:0000313" key="5">
    <source>
        <dbReference type="Proteomes" id="UP000644140"/>
    </source>
</evidence>
<dbReference type="InterPro" id="IPR023614">
    <property type="entry name" value="Porin_dom_sf"/>
</dbReference>
<name>A0A8I1AAC0_ACIBZ</name>
<comment type="similarity">
    <text evidence="1">Belongs to the outer membrane porin (Opr) (TC 1.B.25) family.</text>
</comment>
<accession>A0A8I1AAC0</accession>
<dbReference type="InterPro" id="IPR005318">
    <property type="entry name" value="OM_porin_bac"/>
</dbReference>
<dbReference type="PANTHER" id="PTHR34596:SF2">
    <property type="entry name" value="CHITOPORIN"/>
    <property type="match status" value="1"/>
</dbReference>
<evidence type="ECO:0000256" key="2">
    <source>
        <dbReference type="ARBA" id="ARBA00022448"/>
    </source>
</evidence>
<dbReference type="Pfam" id="PF03573">
    <property type="entry name" value="OprD"/>
    <property type="match status" value="1"/>
</dbReference>
<keyword evidence="3" id="KW-0732">Signal</keyword>
<keyword evidence="2" id="KW-0813">Transport</keyword>
<proteinExistence type="inferred from homology"/>
<dbReference type="Gene3D" id="2.40.160.10">
    <property type="entry name" value="Porin"/>
    <property type="match status" value="1"/>
</dbReference>
<evidence type="ECO:0000256" key="1">
    <source>
        <dbReference type="ARBA" id="ARBA00009075"/>
    </source>
</evidence>
<sequence length="427" mass="49025">MKKTSLWVWVYFCPLFSALAHADLVTDSSAELTLRNFYFDRDYKQDPYPYTAARDWAQGIIFNGQSGYTDGTVGFGVDILAMAGFNLIGDRANDYARSNLLPVNADNSRDDYYGKIGLTAKAKFKRNELFVGDLVPRLPTIFSSPARLFPQTYRGARFVSNEIPKLQLEGFYVDQVRQRDSIHYSDVGTDNINRRFAQSATTDYFYSFGGAYQLNDAYRIRAYQAELHDIYQQQFLGFNGKQPLNEQLTFLSDVRFFNSQETGRQKIGDVDNQHLSGLFGLNYQNHTLSLGYMQAFGSTGLPFLSGTESPVVLDFMSSDYSNKDEKVYSLRYEYDFKNTKLADISLNGLRFMTRYAKGQDIDLLSYGDKRFKEESMELDLAYKIPEGKLKGLGMRARFSHYRNDMPTNMVFHSANETRLNIDYSFKF</sequence>